<dbReference type="EMBL" id="ML119647">
    <property type="protein sequence ID" value="RPA87255.1"/>
    <property type="molecule type" value="Genomic_DNA"/>
</dbReference>
<keyword evidence="2" id="KW-1185">Reference proteome</keyword>
<dbReference type="AlphaFoldDB" id="A0A3N4IM98"/>
<organism evidence="1 2">
    <name type="scientific">Ascobolus immersus RN42</name>
    <dbReference type="NCBI Taxonomy" id="1160509"/>
    <lineage>
        <taxon>Eukaryota</taxon>
        <taxon>Fungi</taxon>
        <taxon>Dikarya</taxon>
        <taxon>Ascomycota</taxon>
        <taxon>Pezizomycotina</taxon>
        <taxon>Pezizomycetes</taxon>
        <taxon>Pezizales</taxon>
        <taxon>Ascobolaceae</taxon>
        <taxon>Ascobolus</taxon>
    </lineage>
</organism>
<accession>A0A3N4IM98</accession>
<name>A0A3N4IM98_ASCIM</name>
<dbReference type="Proteomes" id="UP000275078">
    <property type="component" value="Unassembled WGS sequence"/>
</dbReference>
<gene>
    <name evidence="1" type="ORF">BJ508DRAFT_301360</name>
</gene>
<sequence length="108" mass="12542">MRRSAEGYDFIVLHRAPRTLWEQYEDRKNGRVCITDESWQGVEKNGICLAPKLYGVNYGDDSWDLARFADDLILGLSDWKTIARNREARVRLSQLEASIVLKLDLEIK</sequence>
<protein>
    <submittedName>
        <fullName evidence="1">Uncharacterized protein</fullName>
    </submittedName>
</protein>
<proteinExistence type="predicted"/>
<evidence type="ECO:0000313" key="2">
    <source>
        <dbReference type="Proteomes" id="UP000275078"/>
    </source>
</evidence>
<evidence type="ECO:0000313" key="1">
    <source>
        <dbReference type="EMBL" id="RPA87255.1"/>
    </source>
</evidence>
<reference evidence="1 2" key="1">
    <citation type="journal article" date="2018" name="Nat. Ecol. Evol.">
        <title>Pezizomycetes genomes reveal the molecular basis of ectomycorrhizal truffle lifestyle.</title>
        <authorList>
            <person name="Murat C."/>
            <person name="Payen T."/>
            <person name="Noel B."/>
            <person name="Kuo A."/>
            <person name="Morin E."/>
            <person name="Chen J."/>
            <person name="Kohler A."/>
            <person name="Krizsan K."/>
            <person name="Balestrini R."/>
            <person name="Da Silva C."/>
            <person name="Montanini B."/>
            <person name="Hainaut M."/>
            <person name="Levati E."/>
            <person name="Barry K.W."/>
            <person name="Belfiori B."/>
            <person name="Cichocki N."/>
            <person name="Clum A."/>
            <person name="Dockter R.B."/>
            <person name="Fauchery L."/>
            <person name="Guy J."/>
            <person name="Iotti M."/>
            <person name="Le Tacon F."/>
            <person name="Lindquist E.A."/>
            <person name="Lipzen A."/>
            <person name="Malagnac F."/>
            <person name="Mello A."/>
            <person name="Molinier V."/>
            <person name="Miyauchi S."/>
            <person name="Poulain J."/>
            <person name="Riccioni C."/>
            <person name="Rubini A."/>
            <person name="Sitrit Y."/>
            <person name="Splivallo R."/>
            <person name="Traeger S."/>
            <person name="Wang M."/>
            <person name="Zifcakova L."/>
            <person name="Wipf D."/>
            <person name="Zambonelli A."/>
            <person name="Paolocci F."/>
            <person name="Nowrousian M."/>
            <person name="Ottonello S."/>
            <person name="Baldrian P."/>
            <person name="Spatafora J.W."/>
            <person name="Henrissat B."/>
            <person name="Nagy L.G."/>
            <person name="Aury J.M."/>
            <person name="Wincker P."/>
            <person name="Grigoriev I.V."/>
            <person name="Bonfante P."/>
            <person name="Martin F.M."/>
        </authorList>
    </citation>
    <scope>NUCLEOTIDE SEQUENCE [LARGE SCALE GENOMIC DNA]</scope>
    <source>
        <strain evidence="1 2">RN42</strain>
    </source>
</reference>